<feature type="compositionally biased region" description="Acidic residues" evidence="1">
    <location>
        <begin position="135"/>
        <end position="148"/>
    </location>
</feature>
<dbReference type="HOGENOM" id="CLU_1670623_0_0_1"/>
<dbReference type="EMBL" id="KN847904">
    <property type="protein sequence ID" value="KIR40159.1"/>
    <property type="molecule type" value="Genomic_DNA"/>
</dbReference>
<gene>
    <name evidence="2" type="ORF">I313_04080</name>
</gene>
<dbReference type="OrthoDB" id="2576330at2759"/>
<accession>A0A0D0V105</accession>
<feature type="compositionally biased region" description="Acidic residues" evidence="1">
    <location>
        <begin position="157"/>
        <end position="169"/>
    </location>
</feature>
<protein>
    <submittedName>
        <fullName evidence="2">Uncharacterized protein</fullName>
    </submittedName>
</protein>
<evidence type="ECO:0000256" key="1">
    <source>
        <dbReference type="SAM" id="MobiDB-lite"/>
    </source>
</evidence>
<sequence>MDRQLESRILLESISKPTKLSSKDTYAHLKNFVHSLPHTPVRTQVDRLADALGVEIGAIAPEEGDRREGLREAERAAAREARRKKREEEEEQRRKAEMDSAIEGLEGDNEEDGEMENGAVGQDGEEGMDDRGDVEYGDVVDEDEDEPDNEHSAHGVDDEEDNQMDEDSD</sequence>
<reference evidence="2 3" key="1">
    <citation type="submission" date="2015-01" db="EMBL/GenBank/DDBJ databases">
        <title>The Genome Sequence of Cryptococcus gattii Ram5.</title>
        <authorList>
            <consortium name="The Broad Institute Genomics Platform"/>
            <person name="Cuomo C."/>
            <person name="Litvintseva A."/>
            <person name="Chen Y."/>
            <person name="Heitman J."/>
            <person name="Sun S."/>
            <person name="Springer D."/>
            <person name="Dromer F."/>
            <person name="Young S."/>
            <person name="Zeng Q."/>
            <person name="Gargeya S."/>
            <person name="Abouelleil A."/>
            <person name="Alvarado L."/>
            <person name="Chapman S.B."/>
            <person name="Gainer-Dewar J."/>
            <person name="Goldberg J."/>
            <person name="Griggs A."/>
            <person name="Gujja S."/>
            <person name="Hansen M."/>
            <person name="Howarth C."/>
            <person name="Imamovic A."/>
            <person name="Larimer J."/>
            <person name="Murphy C."/>
            <person name="Naylor J."/>
            <person name="Pearson M."/>
            <person name="Priest M."/>
            <person name="Roberts A."/>
            <person name="Saif S."/>
            <person name="Shea T."/>
            <person name="Sykes S."/>
            <person name="Wortman J."/>
            <person name="Nusbaum C."/>
            <person name="Birren B."/>
        </authorList>
    </citation>
    <scope>NUCLEOTIDE SEQUENCE [LARGE SCALE GENOMIC DNA]</scope>
    <source>
        <strain evidence="2 3">Ram5</strain>
    </source>
</reference>
<dbReference type="AlphaFoldDB" id="A0A0D0V105"/>
<feature type="region of interest" description="Disordered" evidence="1">
    <location>
        <begin position="57"/>
        <end position="169"/>
    </location>
</feature>
<evidence type="ECO:0000313" key="3">
    <source>
        <dbReference type="Proteomes" id="UP000053392"/>
    </source>
</evidence>
<evidence type="ECO:0000313" key="2">
    <source>
        <dbReference type="EMBL" id="KIR40159.1"/>
    </source>
</evidence>
<proteinExistence type="predicted"/>
<keyword evidence="3" id="KW-1185">Reference proteome</keyword>
<organism evidence="2 3">
    <name type="scientific">Cryptococcus deuterogattii Ram5</name>
    <dbReference type="NCBI Taxonomy" id="1296110"/>
    <lineage>
        <taxon>Eukaryota</taxon>
        <taxon>Fungi</taxon>
        <taxon>Dikarya</taxon>
        <taxon>Basidiomycota</taxon>
        <taxon>Agaricomycotina</taxon>
        <taxon>Tremellomycetes</taxon>
        <taxon>Tremellales</taxon>
        <taxon>Cryptococcaceae</taxon>
        <taxon>Cryptococcus</taxon>
        <taxon>Cryptococcus gattii species complex</taxon>
    </lineage>
</organism>
<feature type="compositionally biased region" description="Basic and acidic residues" evidence="1">
    <location>
        <begin position="63"/>
        <end position="80"/>
    </location>
</feature>
<name>A0A0D0V105_9TREE</name>
<feature type="compositionally biased region" description="Acidic residues" evidence="1">
    <location>
        <begin position="105"/>
        <end position="115"/>
    </location>
</feature>
<dbReference type="Proteomes" id="UP000053392">
    <property type="component" value="Unassembled WGS sequence"/>
</dbReference>